<name>A0A1J1IH51_9DIPT</name>
<evidence type="ECO:0000313" key="3">
    <source>
        <dbReference type="Proteomes" id="UP000183832"/>
    </source>
</evidence>
<gene>
    <name evidence="2" type="ORF">CLUMA_CG011984</name>
</gene>
<dbReference type="GO" id="GO:0000122">
    <property type="term" value="P:negative regulation of transcription by RNA polymerase II"/>
    <property type="evidence" value="ECO:0007669"/>
    <property type="project" value="TreeGrafter"/>
</dbReference>
<accession>A0A1J1IH51</accession>
<reference evidence="2 3" key="1">
    <citation type="submission" date="2015-04" db="EMBL/GenBank/DDBJ databases">
        <authorList>
            <person name="Syromyatnikov M.Y."/>
            <person name="Popov V.N."/>
        </authorList>
    </citation>
    <scope>NUCLEOTIDE SEQUENCE [LARGE SCALE GENOMIC DNA]</scope>
</reference>
<keyword evidence="3" id="KW-1185">Reference proteome</keyword>
<dbReference type="PANTHER" id="PTHR31336:SF3">
    <property type="entry name" value="PROTEIN LIN-37 HOMOLOG"/>
    <property type="match status" value="1"/>
</dbReference>
<evidence type="ECO:0000256" key="1">
    <source>
        <dbReference type="SAM" id="MobiDB-lite"/>
    </source>
</evidence>
<dbReference type="PANTHER" id="PTHR31336">
    <property type="entry name" value="LIN37 HOMOLOG"/>
    <property type="match status" value="1"/>
</dbReference>
<sequence>MSTRSGEKRRSAAVKQEHEESKSKTEARSKLNKALEKVETEQEKEKEQQESSEESETEVRRKKSVKAEKEDSPVIKEQKLVKPIKPVAQPSYIMKLFDRSVNLARFSEDSPLYPLCRAWMENQPRSALPIKHEFSPDTLNIQTVEEGDVVEMPKIRIRKSTKPVIPRKESKVDIKDLDKAIDSEIWTKEKLLDFHRSRWAEERAKHIETMKNFEEKHFAANLELLETLIKIEE</sequence>
<dbReference type="GO" id="GO:0031523">
    <property type="term" value="C:Myb complex"/>
    <property type="evidence" value="ECO:0007669"/>
    <property type="project" value="TreeGrafter"/>
</dbReference>
<dbReference type="AlphaFoldDB" id="A0A1J1IH51"/>
<dbReference type="Pfam" id="PF15306">
    <property type="entry name" value="LIN37"/>
    <property type="match status" value="1"/>
</dbReference>
<dbReference type="STRING" id="568069.A0A1J1IH51"/>
<dbReference type="EMBL" id="CVRI01000048">
    <property type="protein sequence ID" value="CRK99098.1"/>
    <property type="molecule type" value="Genomic_DNA"/>
</dbReference>
<proteinExistence type="predicted"/>
<dbReference type="Proteomes" id="UP000183832">
    <property type="component" value="Unassembled WGS sequence"/>
</dbReference>
<feature type="region of interest" description="Disordered" evidence="1">
    <location>
        <begin position="1"/>
        <end position="72"/>
    </location>
</feature>
<evidence type="ECO:0000313" key="2">
    <source>
        <dbReference type="EMBL" id="CRK99098.1"/>
    </source>
</evidence>
<organism evidence="2 3">
    <name type="scientific">Clunio marinus</name>
    <dbReference type="NCBI Taxonomy" id="568069"/>
    <lineage>
        <taxon>Eukaryota</taxon>
        <taxon>Metazoa</taxon>
        <taxon>Ecdysozoa</taxon>
        <taxon>Arthropoda</taxon>
        <taxon>Hexapoda</taxon>
        <taxon>Insecta</taxon>
        <taxon>Pterygota</taxon>
        <taxon>Neoptera</taxon>
        <taxon>Endopterygota</taxon>
        <taxon>Diptera</taxon>
        <taxon>Nematocera</taxon>
        <taxon>Chironomoidea</taxon>
        <taxon>Chironomidae</taxon>
        <taxon>Clunio</taxon>
    </lineage>
</organism>
<protein>
    <submittedName>
        <fullName evidence="2">CLUMA_CG011984, isoform A</fullName>
    </submittedName>
</protein>
<feature type="compositionally biased region" description="Basic and acidic residues" evidence="1">
    <location>
        <begin position="1"/>
        <end position="49"/>
    </location>
</feature>
<dbReference type="GO" id="GO:0017053">
    <property type="term" value="C:transcription repressor complex"/>
    <property type="evidence" value="ECO:0007669"/>
    <property type="project" value="InterPro"/>
</dbReference>
<dbReference type="InterPro" id="IPR028226">
    <property type="entry name" value="LIN37"/>
</dbReference>